<dbReference type="InterPro" id="IPR029058">
    <property type="entry name" value="AB_hydrolase_fold"/>
</dbReference>
<dbReference type="RefSeq" id="XP_017769430.1">
    <property type="nucleotide sequence ID" value="XM_017913941.1"/>
</dbReference>
<reference evidence="7" key="1">
    <citation type="submission" date="2025-08" db="UniProtKB">
        <authorList>
            <consortium name="RefSeq"/>
        </authorList>
    </citation>
    <scope>IDENTIFICATION</scope>
    <source>
        <tissue evidence="7">Whole Larva</tissue>
    </source>
</reference>
<feature type="domain" description="Partial AB-hydrolase lipase" evidence="5">
    <location>
        <begin position="459"/>
        <end position="509"/>
    </location>
</feature>
<dbReference type="Proteomes" id="UP000695000">
    <property type="component" value="Unplaced"/>
</dbReference>
<dbReference type="Pfam" id="PF00561">
    <property type="entry name" value="Abhydrolase_1"/>
    <property type="match status" value="1"/>
</dbReference>
<protein>
    <submittedName>
        <fullName evidence="7">Uncharacterized protein LOC108557436</fullName>
    </submittedName>
</protein>
<keyword evidence="1" id="KW-0442">Lipid degradation</keyword>
<keyword evidence="6" id="KW-1185">Reference proteome</keyword>
<evidence type="ECO:0000256" key="3">
    <source>
        <dbReference type="SAM" id="SignalP"/>
    </source>
</evidence>
<evidence type="ECO:0000259" key="5">
    <source>
        <dbReference type="Pfam" id="PF04083"/>
    </source>
</evidence>
<name>A0ABM1M4D0_NICVS</name>
<evidence type="ECO:0000313" key="6">
    <source>
        <dbReference type="Proteomes" id="UP000695000"/>
    </source>
</evidence>
<dbReference type="PANTHER" id="PTHR11005">
    <property type="entry name" value="LYSOSOMAL ACID LIPASE-RELATED"/>
    <property type="match status" value="1"/>
</dbReference>
<evidence type="ECO:0000256" key="2">
    <source>
        <dbReference type="ARBA" id="ARBA00023098"/>
    </source>
</evidence>
<dbReference type="SUPFAM" id="SSF53474">
    <property type="entry name" value="alpha/beta-Hydrolases"/>
    <property type="match status" value="2"/>
</dbReference>
<sequence length="822" mass="94058">MLIRCALLFSMVTVGIASNDTYVCKNFVNYAYAEYSPHCKKNGNTIMDMPELAMQYCKVERYQVITEDKYNLTVFRLKPKGGKAKGVVYLQHPATASCTCWVDKGWDDSLGLKLHKAGYDVWLGNFRGSYYSRSNLDLKPDQNQFWNFSYHEMGIYDVPQQIDLIHKVTQRNDIVYVGHSMASTAAVIYASLKPEHASKYVKAFLLMGPAIYMAHLRTPIKYLAYFKDPIYKMAEELKMLEVFERNLNKTNFCRDTSLGIFLCTELSQIFMGPDSGYVYAPMASILWGQNPTSVSLKSVLHYSQSITNNGTFKFFDYGKKGNRVAYDQDTAPDYPIHKMNSSFMLFVGENDFLANVKDNTNFYNAIPPTSTKLGLHKLKGFNHAHFMYGKDLDELINTPVLNEINKLYMRNLGAICFVAFLLRFGFAQRPNVCRNFVDYITLNPKNCWYNPLVDADAEDLIVKNGYSFEKYEPVTEDGYILTMYRIPRRNPKGIVFLQHPATASCTGWIDKGNSSLGFILWNAGYDVWLGNFRGNYYSRHHVNLYPNEYKFWNYSFHELGVIDIPTMLKVVVDVTNAKPKGISFVGYSMASTSALIYASTFPEESMNLLNVMILMAPAAYMNNAHFMLKHLSRFTKDLEIIADRIQLGEIIPKNRVTGSIQTPCKTMPLMFFCHIMDMVTFGNTERSLEAEYFPIRNSQNPAGLSVKCYFHYLYLINSGKFQKYDYGVNGNMKLYGSSTPPDYDISKIKCPVHVMYAELDQAVPAKDVLTLLKMLPERTKIYGSTFIPDYSHIGFFYGVDVVNLVYKPVLKLINHIFDNLNN</sequence>
<keyword evidence="3" id="KW-0732">Signal</keyword>
<feature type="domain" description="AB hydrolase-1" evidence="4">
    <location>
        <begin position="113"/>
        <end position="209"/>
    </location>
</feature>
<accession>A0ABM1M4D0</accession>
<feature type="signal peptide" evidence="3">
    <location>
        <begin position="1"/>
        <end position="17"/>
    </location>
</feature>
<dbReference type="Pfam" id="PF04083">
    <property type="entry name" value="Abhydro_lipase"/>
    <property type="match status" value="2"/>
</dbReference>
<keyword evidence="2" id="KW-0443">Lipid metabolism</keyword>
<evidence type="ECO:0000256" key="1">
    <source>
        <dbReference type="ARBA" id="ARBA00022963"/>
    </source>
</evidence>
<organism evidence="6 7">
    <name type="scientific">Nicrophorus vespilloides</name>
    <name type="common">Boreal carrion beetle</name>
    <dbReference type="NCBI Taxonomy" id="110193"/>
    <lineage>
        <taxon>Eukaryota</taxon>
        <taxon>Metazoa</taxon>
        <taxon>Ecdysozoa</taxon>
        <taxon>Arthropoda</taxon>
        <taxon>Hexapoda</taxon>
        <taxon>Insecta</taxon>
        <taxon>Pterygota</taxon>
        <taxon>Neoptera</taxon>
        <taxon>Endopterygota</taxon>
        <taxon>Coleoptera</taxon>
        <taxon>Polyphaga</taxon>
        <taxon>Staphyliniformia</taxon>
        <taxon>Silphidae</taxon>
        <taxon>Nicrophorinae</taxon>
        <taxon>Nicrophorus</taxon>
    </lineage>
</organism>
<dbReference type="InterPro" id="IPR006693">
    <property type="entry name" value="AB_hydrolase_lipase"/>
</dbReference>
<dbReference type="Gene3D" id="3.40.50.1820">
    <property type="entry name" value="alpha/beta hydrolase"/>
    <property type="match status" value="2"/>
</dbReference>
<feature type="chain" id="PRO_5045271039" evidence="3">
    <location>
        <begin position="18"/>
        <end position="822"/>
    </location>
</feature>
<dbReference type="InterPro" id="IPR000073">
    <property type="entry name" value="AB_hydrolase_1"/>
</dbReference>
<dbReference type="GeneID" id="108557436"/>
<evidence type="ECO:0000313" key="7">
    <source>
        <dbReference type="RefSeq" id="XP_017769430.1"/>
    </source>
</evidence>
<feature type="domain" description="Partial AB-hydrolase lipase" evidence="5">
    <location>
        <begin position="58"/>
        <end position="102"/>
    </location>
</feature>
<evidence type="ECO:0000259" key="4">
    <source>
        <dbReference type="Pfam" id="PF00561"/>
    </source>
</evidence>
<proteinExistence type="predicted"/>
<gene>
    <name evidence="7" type="primary">LOC108557436</name>
</gene>